<evidence type="ECO:0000313" key="13">
    <source>
        <dbReference type="RefSeq" id="XP_035578795.1"/>
    </source>
</evidence>
<dbReference type="CDD" id="cd17331">
    <property type="entry name" value="MFS_SLC22A18"/>
    <property type="match status" value="1"/>
</dbReference>
<evidence type="ECO:0000259" key="11">
    <source>
        <dbReference type="PROSITE" id="PS50850"/>
    </source>
</evidence>
<dbReference type="Gene3D" id="1.20.1250.20">
    <property type="entry name" value="MFS general substrate transporter like domains"/>
    <property type="match status" value="1"/>
</dbReference>
<dbReference type="SUPFAM" id="SSF103473">
    <property type="entry name" value="MFS general substrate transporter"/>
    <property type="match status" value="1"/>
</dbReference>
<keyword evidence="6 10" id="KW-0472">Membrane</keyword>
<feature type="transmembrane region" description="Helical" evidence="10">
    <location>
        <begin position="289"/>
        <end position="309"/>
    </location>
</feature>
<keyword evidence="4 10" id="KW-0812">Transmembrane</keyword>
<reference evidence="13" key="1">
    <citation type="submission" date="2025-08" db="UniProtKB">
        <authorList>
            <consortium name="RefSeq"/>
        </authorList>
    </citation>
    <scope>IDENTIFICATION</scope>
    <source>
        <tissue evidence="13">Blood</tissue>
    </source>
</reference>
<proteinExistence type="inferred from homology"/>
<evidence type="ECO:0000256" key="5">
    <source>
        <dbReference type="ARBA" id="ARBA00022989"/>
    </source>
</evidence>
<evidence type="ECO:0000256" key="3">
    <source>
        <dbReference type="ARBA" id="ARBA00022475"/>
    </source>
</evidence>
<feature type="transmembrane region" description="Helical" evidence="10">
    <location>
        <begin position="229"/>
        <end position="248"/>
    </location>
</feature>
<dbReference type="GO" id="GO:0022857">
    <property type="term" value="F:transmembrane transporter activity"/>
    <property type="evidence" value="ECO:0007669"/>
    <property type="project" value="InterPro"/>
</dbReference>
<dbReference type="AlphaFoldDB" id="A0A6P9EVM0"/>
<dbReference type="OrthoDB" id="440553at2759"/>
<dbReference type="InterPro" id="IPR001958">
    <property type="entry name" value="Tet-R_TetA/multi-R_MdtG-like"/>
</dbReference>
<comment type="subcellular location">
    <subcellularLocation>
        <location evidence="1">Apical cell membrane</location>
        <topology evidence="1">Multi-pass membrane protein</topology>
    </subcellularLocation>
</comment>
<evidence type="ECO:0000256" key="7">
    <source>
        <dbReference type="ARBA" id="ARBA00078639"/>
    </source>
</evidence>
<dbReference type="KEGG" id="zca:113914402"/>
<dbReference type="PRINTS" id="PR01035">
    <property type="entry name" value="TCRTETA"/>
</dbReference>
<evidence type="ECO:0000256" key="8">
    <source>
        <dbReference type="ARBA" id="ARBA00093348"/>
    </source>
</evidence>
<feature type="transmembrane region" description="Helical" evidence="10">
    <location>
        <begin position="408"/>
        <end position="433"/>
    </location>
</feature>
<feature type="transmembrane region" description="Helical" evidence="10">
    <location>
        <begin position="321"/>
        <end position="341"/>
    </location>
</feature>
<dbReference type="PANTHER" id="PTHR24002">
    <property type="entry name" value="SOLUTE CARRIER FAMILY 22 MEMBER 18"/>
    <property type="match status" value="1"/>
</dbReference>
<dbReference type="RefSeq" id="XP_035578795.1">
    <property type="nucleotide sequence ID" value="XM_035722902.1"/>
</dbReference>
<dbReference type="GO" id="GO:0005635">
    <property type="term" value="C:nuclear envelope"/>
    <property type="evidence" value="ECO:0007669"/>
    <property type="project" value="TreeGrafter"/>
</dbReference>
<feature type="transmembrane region" description="Helical" evidence="10">
    <location>
        <begin position="445"/>
        <end position="467"/>
    </location>
</feature>
<evidence type="ECO:0000256" key="2">
    <source>
        <dbReference type="ARBA" id="ARBA00009203"/>
    </source>
</evidence>
<feature type="transmembrane region" description="Helical" evidence="10">
    <location>
        <begin position="560"/>
        <end position="581"/>
    </location>
</feature>
<feature type="domain" description="Major facilitator superfamily (MFS) profile" evidence="11">
    <location>
        <begin position="191"/>
        <end position="587"/>
    </location>
</feature>
<protein>
    <recommendedName>
        <fullName evidence="7">Organic cation transporter-like protein 2</fullName>
    </recommendedName>
</protein>
<accession>A0A6P9EVM0</accession>
<dbReference type="GO" id="GO:0016324">
    <property type="term" value="C:apical plasma membrane"/>
    <property type="evidence" value="ECO:0007669"/>
    <property type="project" value="UniProtKB-SubCell"/>
</dbReference>
<feature type="region of interest" description="Disordered" evidence="9">
    <location>
        <begin position="1"/>
        <end position="39"/>
    </location>
</feature>
<gene>
    <name evidence="13" type="primary">SLC22A18</name>
</gene>
<name>A0A6P9EVM0_ZALCA</name>
<feature type="compositionally biased region" description="Pro residues" evidence="9">
    <location>
        <begin position="27"/>
        <end position="36"/>
    </location>
</feature>
<dbReference type="InterPro" id="IPR036259">
    <property type="entry name" value="MFS_trans_sf"/>
</dbReference>
<dbReference type="GeneID" id="113914402"/>
<evidence type="ECO:0000256" key="10">
    <source>
        <dbReference type="SAM" id="Phobius"/>
    </source>
</evidence>
<keyword evidence="3" id="KW-1003">Cell membrane</keyword>
<dbReference type="InterPro" id="IPR020846">
    <property type="entry name" value="MFS_dom"/>
</dbReference>
<dbReference type="Pfam" id="PF07690">
    <property type="entry name" value="MFS_1"/>
    <property type="match status" value="1"/>
</dbReference>
<sequence length="593" mass="62726">MASGQAGAHRPWGCGASWGQNHRPLRPPRSPEPPVLQPSAQGFQISDTVSPLFCRSAFPCGSSRRPLLVHLPLFQDLHATPEVGRERGTPSCGPLFDDRPGQALPASCPVTQHPRPAQHDFCPLRAVLTSCSDPSRLSRHSCPGCGEPEPPGARVSTLARWARWAVPGSSYSPTCWLPWSSPASSCGSPSCRATSPAPDRLHTPDSLTLPVGPSCLQYLTRRLGLDSVAFGYLQTAFGVLQLLGGPVFGRFADQRGARAAFTLSFLASSAFYLILAAACSPALPGVALLYVSPLPAALMHALPAAQMVITDLSAPEERQAALGRLGLCFGVGMIFGSLLGGTLSATCGLRCPASVALVANLVAAVLSFTCIPISTKRVGTHAQAAPPGRAQASVFDLKAISRLLLRPGILPVFLVKVVSGFPSGLFMVMFSIISMDFFQLDAAQAGYLMSFFGVLQMVIQGLVIGWLSSHFSERALLRTSVLGFIVVGLAMALMSSVFHFCLLMPGLVFSLCALNVVTDSMLTKAVSASDTGTMLGLCASVQPLTRTLGPTVGGLLYRSFGVPVFGHVQFATNVLVLLALWRQPLAQKPDKVW</sequence>
<evidence type="ECO:0000256" key="9">
    <source>
        <dbReference type="SAM" id="MobiDB-lite"/>
    </source>
</evidence>
<feature type="transmembrane region" description="Helical" evidence="10">
    <location>
        <begin position="479"/>
        <end position="500"/>
    </location>
</feature>
<dbReference type="PROSITE" id="PS50850">
    <property type="entry name" value="MFS"/>
    <property type="match status" value="1"/>
</dbReference>
<dbReference type="PANTHER" id="PTHR24002:SF3">
    <property type="entry name" value="SOLUTE CARRIER FAMILY 22 MEMBER 18"/>
    <property type="match status" value="1"/>
</dbReference>
<feature type="transmembrane region" description="Helical" evidence="10">
    <location>
        <begin position="353"/>
        <end position="373"/>
    </location>
</feature>
<evidence type="ECO:0000256" key="6">
    <source>
        <dbReference type="ARBA" id="ARBA00023136"/>
    </source>
</evidence>
<feature type="transmembrane region" description="Helical" evidence="10">
    <location>
        <begin position="260"/>
        <end position="283"/>
    </location>
</feature>
<evidence type="ECO:0000256" key="4">
    <source>
        <dbReference type="ARBA" id="ARBA00022692"/>
    </source>
</evidence>
<keyword evidence="5 10" id="KW-1133">Transmembrane helix</keyword>
<dbReference type="Proteomes" id="UP000515165">
    <property type="component" value="Chromosome 11"/>
</dbReference>
<evidence type="ECO:0000313" key="12">
    <source>
        <dbReference type="Proteomes" id="UP000515165"/>
    </source>
</evidence>
<dbReference type="CTD" id="5002"/>
<comment type="similarity">
    <text evidence="2">Belongs to the major facilitator (TC 2.A.1) superfamily. Organic cation transporter (TC 2.A.1.19) family.</text>
</comment>
<organism evidence="12 13">
    <name type="scientific">Zalophus californianus</name>
    <name type="common">California sealion</name>
    <dbReference type="NCBI Taxonomy" id="9704"/>
    <lineage>
        <taxon>Eukaryota</taxon>
        <taxon>Metazoa</taxon>
        <taxon>Chordata</taxon>
        <taxon>Craniata</taxon>
        <taxon>Vertebrata</taxon>
        <taxon>Euteleostomi</taxon>
        <taxon>Mammalia</taxon>
        <taxon>Eutheria</taxon>
        <taxon>Laurasiatheria</taxon>
        <taxon>Carnivora</taxon>
        <taxon>Caniformia</taxon>
        <taxon>Pinnipedia</taxon>
        <taxon>Otariidae</taxon>
        <taxon>Zalophus</taxon>
    </lineage>
</organism>
<comment type="function">
    <text evidence="8">May act as a transporter of organic cations based on a proton efflux antiport mechanism. May play a role in the transport of chloroquine and quinidine-related compounds in kidney. Plays a role in the regulation of lipid metabolism.</text>
</comment>
<keyword evidence="12" id="KW-1185">Reference proteome</keyword>
<dbReference type="FunFam" id="1.20.1250.20:FF:000297">
    <property type="entry name" value="Solute carrier family 22 member 18"/>
    <property type="match status" value="1"/>
</dbReference>
<evidence type="ECO:0000256" key="1">
    <source>
        <dbReference type="ARBA" id="ARBA00004424"/>
    </source>
</evidence>
<dbReference type="InterPro" id="IPR011701">
    <property type="entry name" value="MFS"/>
</dbReference>